<dbReference type="InterPro" id="IPR006458">
    <property type="entry name" value="Ovate_C"/>
</dbReference>
<evidence type="ECO:0000313" key="9">
    <source>
        <dbReference type="EMBL" id="KAK4607892.1"/>
    </source>
</evidence>
<protein>
    <recommendedName>
        <fullName evidence="6">Transcription repressor</fullName>
    </recommendedName>
    <alternativeName>
        <fullName evidence="6">Ovate family protein</fullName>
    </alternativeName>
</protein>
<feature type="compositionally biased region" description="Polar residues" evidence="7">
    <location>
        <begin position="38"/>
        <end position="49"/>
    </location>
</feature>
<gene>
    <name evidence="9" type="ORF">RGQ29_001633</name>
</gene>
<organism evidence="9 10">
    <name type="scientific">Quercus rubra</name>
    <name type="common">Northern red oak</name>
    <name type="synonym">Quercus borealis</name>
    <dbReference type="NCBI Taxonomy" id="3512"/>
    <lineage>
        <taxon>Eukaryota</taxon>
        <taxon>Viridiplantae</taxon>
        <taxon>Streptophyta</taxon>
        <taxon>Embryophyta</taxon>
        <taxon>Tracheophyta</taxon>
        <taxon>Spermatophyta</taxon>
        <taxon>Magnoliopsida</taxon>
        <taxon>eudicotyledons</taxon>
        <taxon>Gunneridae</taxon>
        <taxon>Pentapetalae</taxon>
        <taxon>rosids</taxon>
        <taxon>fabids</taxon>
        <taxon>Fagales</taxon>
        <taxon>Fagaceae</taxon>
        <taxon>Quercus</taxon>
    </lineage>
</organism>
<evidence type="ECO:0000313" key="10">
    <source>
        <dbReference type="Proteomes" id="UP001324115"/>
    </source>
</evidence>
<dbReference type="PANTHER" id="PTHR33057">
    <property type="entry name" value="TRANSCRIPTION REPRESSOR OFP7-RELATED"/>
    <property type="match status" value="1"/>
</dbReference>
<evidence type="ECO:0000256" key="3">
    <source>
        <dbReference type="ARBA" id="ARBA00023015"/>
    </source>
</evidence>
<evidence type="ECO:0000256" key="4">
    <source>
        <dbReference type="ARBA" id="ARBA00023163"/>
    </source>
</evidence>
<dbReference type="InterPro" id="IPR038933">
    <property type="entry name" value="Ovate"/>
</dbReference>
<name>A0AAN7GC28_QUERU</name>
<keyword evidence="4 6" id="KW-0804">Transcription</keyword>
<evidence type="ECO:0000256" key="6">
    <source>
        <dbReference type="RuleBase" id="RU367028"/>
    </source>
</evidence>
<dbReference type="Proteomes" id="UP001324115">
    <property type="component" value="Unassembled WGS sequence"/>
</dbReference>
<evidence type="ECO:0000259" key="8">
    <source>
        <dbReference type="PROSITE" id="PS51754"/>
    </source>
</evidence>
<keyword evidence="3 6" id="KW-0805">Transcription regulation</keyword>
<dbReference type="PROSITE" id="PS51754">
    <property type="entry name" value="OVATE"/>
    <property type="match status" value="1"/>
</dbReference>
<evidence type="ECO:0000256" key="5">
    <source>
        <dbReference type="ARBA" id="ARBA00023242"/>
    </source>
</evidence>
<dbReference type="NCBIfam" id="TIGR01568">
    <property type="entry name" value="A_thal_3678"/>
    <property type="match status" value="1"/>
</dbReference>
<feature type="region of interest" description="Disordered" evidence="7">
    <location>
        <begin position="24"/>
        <end position="90"/>
    </location>
</feature>
<evidence type="ECO:0000256" key="2">
    <source>
        <dbReference type="ARBA" id="ARBA00022491"/>
    </source>
</evidence>
<keyword evidence="5 6" id="KW-0539">Nucleus</keyword>
<dbReference type="GO" id="GO:0045892">
    <property type="term" value="P:negative regulation of DNA-templated transcription"/>
    <property type="evidence" value="ECO:0007669"/>
    <property type="project" value="UniProtKB-UniRule"/>
</dbReference>
<sequence>MSSNKKNILKTIFAANVACGCARPKPSDVFEPTRRPKISTNNENQKPCTSSSSSRNGGLSVDDEDLTSTTISEPETDINPKSSKKISSSIAVEKVSDNPYQDFRHSMLQMILEKEIYSKDDLQELLNCFLRLNSPCHHDVIIRAFKEIWDEVVSHRLILQKPSVQGNSNSRES</sequence>
<comment type="function">
    <text evidence="6">Transcriptional repressor that regulates multiple aspects of plant growth and development.</text>
</comment>
<feature type="domain" description="OVATE" evidence="8">
    <location>
        <begin position="92"/>
        <end position="151"/>
    </location>
</feature>
<proteinExistence type="predicted"/>
<dbReference type="PANTHER" id="PTHR33057:SF211">
    <property type="entry name" value="TRANSCRIPTION REPRESSOR"/>
    <property type="match status" value="1"/>
</dbReference>
<keyword evidence="10" id="KW-1185">Reference proteome</keyword>
<reference evidence="9 10" key="1">
    <citation type="journal article" date="2023" name="G3 (Bethesda)">
        <title>A haplotype-resolved chromosome-scale genome for Quercus rubra L. provides insights into the genetics of adaptive traits for red oak species.</title>
        <authorList>
            <person name="Kapoor B."/>
            <person name="Jenkins J."/>
            <person name="Schmutz J."/>
            <person name="Zhebentyayeva T."/>
            <person name="Kuelheim C."/>
            <person name="Coggeshall M."/>
            <person name="Heim C."/>
            <person name="Lasky J.R."/>
            <person name="Leites L."/>
            <person name="Islam-Faridi N."/>
            <person name="Romero-Severson J."/>
            <person name="DeLeo V.L."/>
            <person name="Lucas S.M."/>
            <person name="Lazic D."/>
            <person name="Gailing O."/>
            <person name="Carlson J."/>
            <person name="Staton M."/>
        </authorList>
    </citation>
    <scope>NUCLEOTIDE SEQUENCE [LARGE SCALE GENOMIC DNA]</scope>
    <source>
        <strain evidence="9">Pseudo-F2</strain>
    </source>
</reference>
<evidence type="ECO:0000256" key="1">
    <source>
        <dbReference type="ARBA" id="ARBA00004123"/>
    </source>
</evidence>
<comment type="caution">
    <text evidence="9">The sequence shown here is derived from an EMBL/GenBank/DDBJ whole genome shotgun (WGS) entry which is preliminary data.</text>
</comment>
<comment type="subcellular location">
    <subcellularLocation>
        <location evidence="1 6">Nucleus</location>
    </subcellularLocation>
</comment>
<dbReference type="GO" id="GO:0005634">
    <property type="term" value="C:nucleus"/>
    <property type="evidence" value="ECO:0007669"/>
    <property type="project" value="UniProtKB-SubCell"/>
</dbReference>
<evidence type="ECO:0000256" key="7">
    <source>
        <dbReference type="SAM" id="MobiDB-lite"/>
    </source>
</evidence>
<feature type="compositionally biased region" description="Basic and acidic residues" evidence="7">
    <location>
        <begin position="25"/>
        <end position="34"/>
    </location>
</feature>
<dbReference type="AlphaFoldDB" id="A0AAN7GC28"/>
<dbReference type="PROSITE" id="PS51257">
    <property type="entry name" value="PROKAR_LIPOPROTEIN"/>
    <property type="match status" value="1"/>
</dbReference>
<accession>A0AAN7GC28</accession>
<keyword evidence="2 6" id="KW-0678">Repressor</keyword>
<dbReference type="EMBL" id="JAXUIC010000001">
    <property type="protein sequence ID" value="KAK4607892.1"/>
    <property type="molecule type" value="Genomic_DNA"/>
</dbReference>
<dbReference type="Pfam" id="PF04844">
    <property type="entry name" value="Ovate"/>
    <property type="match status" value="1"/>
</dbReference>